<proteinExistence type="predicted"/>
<accession>A0A484T009</accession>
<protein>
    <submittedName>
        <fullName evidence="4">Putative phosphatidylinositol-4-phosphate 5-kinase</fullName>
    </submittedName>
</protein>
<name>A0A484T009_9ZZZZ</name>
<evidence type="ECO:0000313" key="2">
    <source>
        <dbReference type="EMBL" id="VFR16097.1"/>
    </source>
</evidence>
<dbReference type="EMBL" id="CAADHY010000002">
    <property type="protein sequence ID" value="VFR16097.1"/>
    <property type="molecule type" value="Genomic_DNA"/>
</dbReference>
<dbReference type="GO" id="GO:0016301">
    <property type="term" value="F:kinase activity"/>
    <property type="evidence" value="ECO:0007669"/>
    <property type="project" value="UniProtKB-KW"/>
</dbReference>
<keyword evidence="4" id="KW-0418">Kinase</keyword>
<dbReference type="PANTHER" id="PTHR23084">
    <property type="entry name" value="PHOSPHATIDYLINOSITOL-4-PHOSPHATE 5-KINASE RELATED"/>
    <property type="match status" value="1"/>
</dbReference>
<keyword evidence="1" id="KW-0677">Repeat</keyword>
<dbReference type="InterPro" id="IPR003409">
    <property type="entry name" value="MORN"/>
</dbReference>
<dbReference type="EMBL" id="CAADID010000017">
    <property type="protein sequence ID" value="VFR68552.1"/>
    <property type="molecule type" value="Genomic_DNA"/>
</dbReference>
<dbReference type="EMBL" id="CAADIG010000013">
    <property type="protein sequence ID" value="VFR42446.1"/>
    <property type="molecule type" value="Genomic_DNA"/>
</dbReference>
<dbReference type="AlphaFoldDB" id="A0A484T009"/>
<sequence length="234" mass="25094">MMFPTRAAGRLALCGACLFSLSSALAGQPGCIVREPGLSERYAGACVAGAAHGQGMASGSEGRYQGEFRDGLREGRGIQHYGNGDIYAGQWRAGKRDGEGTYWFGKASPWAGDRYQGHWRQDEYAGAGKYTFAPSGDSYRADWQPGMSLETPSGAMVQRARAARDGTNFTIGQQVCSVTTPGAWPGQIARGTIEKMQKNTGIVLVNITDRAILAASPLSPPQRWEHGANWKPCD</sequence>
<dbReference type="SMART" id="SM00698">
    <property type="entry name" value="MORN"/>
    <property type="match status" value="3"/>
</dbReference>
<gene>
    <name evidence="2" type="ORF">AMP9_3709</name>
    <name evidence="3" type="ORF">ANT2_3649</name>
    <name evidence="4" type="ORF">ANT3_3651</name>
</gene>
<dbReference type="PANTHER" id="PTHR23084:SF263">
    <property type="entry name" value="MORN REPEAT-CONTAINING PROTEIN 1"/>
    <property type="match status" value="1"/>
</dbReference>
<keyword evidence="4" id="KW-0808">Transferase</keyword>
<reference evidence="4" key="1">
    <citation type="submission" date="2019-03" db="EMBL/GenBank/DDBJ databases">
        <authorList>
            <person name="Danneels B."/>
        </authorList>
    </citation>
    <scope>NUCLEOTIDE SEQUENCE</scope>
</reference>
<dbReference type="Gene3D" id="2.20.110.10">
    <property type="entry name" value="Histone H3 K4-specific methyltransferase SET7/9 N-terminal domain"/>
    <property type="match status" value="1"/>
</dbReference>
<dbReference type="Pfam" id="PF02493">
    <property type="entry name" value="MORN"/>
    <property type="match status" value="3"/>
</dbReference>
<evidence type="ECO:0000313" key="4">
    <source>
        <dbReference type="EMBL" id="VFR68552.1"/>
    </source>
</evidence>
<evidence type="ECO:0000313" key="3">
    <source>
        <dbReference type="EMBL" id="VFR42446.1"/>
    </source>
</evidence>
<evidence type="ECO:0000256" key="1">
    <source>
        <dbReference type="ARBA" id="ARBA00022737"/>
    </source>
</evidence>
<dbReference type="SUPFAM" id="SSF82185">
    <property type="entry name" value="Histone H3 K4-specific methyltransferase SET7/9 N-terminal domain"/>
    <property type="match status" value="1"/>
</dbReference>
<organism evidence="4">
    <name type="scientific">plant metagenome</name>
    <dbReference type="NCBI Taxonomy" id="1297885"/>
    <lineage>
        <taxon>unclassified sequences</taxon>
        <taxon>metagenomes</taxon>
        <taxon>organismal metagenomes</taxon>
    </lineage>
</organism>